<proteinExistence type="predicted"/>
<dbReference type="InterPro" id="IPR051068">
    <property type="entry name" value="MFS_Domain-Containing_Protein"/>
</dbReference>
<feature type="transmembrane region" description="Helical" evidence="6">
    <location>
        <begin position="562"/>
        <end position="582"/>
    </location>
</feature>
<feature type="transmembrane region" description="Helical" evidence="6">
    <location>
        <begin position="431"/>
        <end position="450"/>
    </location>
</feature>
<evidence type="ECO:0000256" key="1">
    <source>
        <dbReference type="ARBA" id="ARBA00004141"/>
    </source>
</evidence>
<feature type="compositionally biased region" description="Basic and acidic residues" evidence="5">
    <location>
        <begin position="616"/>
        <end position="627"/>
    </location>
</feature>
<evidence type="ECO:0000313" key="8">
    <source>
        <dbReference type="Proteomes" id="UP000291116"/>
    </source>
</evidence>
<evidence type="ECO:0000256" key="6">
    <source>
        <dbReference type="SAM" id="Phobius"/>
    </source>
</evidence>
<dbReference type="OrthoDB" id="5588846at2759"/>
<evidence type="ECO:0008006" key="9">
    <source>
        <dbReference type="Google" id="ProtNLM"/>
    </source>
</evidence>
<evidence type="ECO:0000256" key="2">
    <source>
        <dbReference type="ARBA" id="ARBA00022692"/>
    </source>
</evidence>
<dbReference type="Gene3D" id="1.20.1250.20">
    <property type="entry name" value="MFS general substrate transporter like domains"/>
    <property type="match status" value="1"/>
</dbReference>
<dbReference type="Proteomes" id="UP000291116">
    <property type="component" value="Unassembled WGS sequence"/>
</dbReference>
<evidence type="ECO:0000256" key="4">
    <source>
        <dbReference type="ARBA" id="ARBA00023136"/>
    </source>
</evidence>
<dbReference type="Pfam" id="PF07690">
    <property type="entry name" value="MFS_1"/>
    <property type="match status" value="1"/>
</dbReference>
<feature type="compositionally biased region" description="Low complexity" evidence="5">
    <location>
        <begin position="640"/>
        <end position="650"/>
    </location>
</feature>
<feature type="transmembrane region" description="Helical" evidence="6">
    <location>
        <begin position="708"/>
        <end position="730"/>
    </location>
</feature>
<gene>
    <name evidence="7" type="ORF">PSNMU_V1.4_AUG-EV-PASAV3_0075650</name>
</gene>
<keyword evidence="8" id="KW-1185">Reference proteome</keyword>
<dbReference type="InterPro" id="IPR011701">
    <property type="entry name" value="MFS"/>
</dbReference>
<feature type="transmembrane region" description="Helical" evidence="6">
    <location>
        <begin position="736"/>
        <end position="754"/>
    </location>
</feature>
<dbReference type="GO" id="GO:0016020">
    <property type="term" value="C:membrane"/>
    <property type="evidence" value="ECO:0007669"/>
    <property type="project" value="UniProtKB-SubCell"/>
</dbReference>
<feature type="transmembrane region" description="Helical" evidence="6">
    <location>
        <begin position="457"/>
        <end position="475"/>
    </location>
</feature>
<keyword evidence="2 6" id="KW-0812">Transmembrane</keyword>
<feature type="transmembrane region" description="Helical" evidence="6">
    <location>
        <begin position="391"/>
        <end position="411"/>
    </location>
</feature>
<feature type="transmembrane region" description="Helical" evidence="6">
    <location>
        <begin position="520"/>
        <end position="542"/>
    </location>
</feature>
<keyword evidence="4 6" id="KW-0472">Membrane</keyword>
<dbReference type="EMBL" id="CAACVS010000297">
    <property type="protein sequence ID" value="VEU40672.1"/>
    <property type="molecule type" value="Genomic_DNA"/>
</dbReference>
<reference evidence="7 8" key="1">
    <citation type="submission" date="2019-01" db="EMBL/GenBank/DDBJ databases">
        <authorList>
            <person name="Ferrante I. M."/>
        </authorList>
    </citation>
    <scope>NUCLEOTIDE SEQUENCE [LARGE SCALE GENOMIC DNA]</scope>
    <source>
        <strain evidence="7 8">B856</strain>
    </source>
</reference>
<dbReference type="PANTHER" id="PTHR23510">
    <property type="entry name" value="INNER MEMBRANE TRANSPORT PROTEIN YAJR"/>
    <property type="match status" value="1"/>
</dbReference>
<sequence length="876" mass="96525">MKPFDVYLRRAQDPEWSPHYVDYASLKKTLRMFGKRRRKLQRGDLKWSTVLEEEPHAGGNQSYNHPDANGSDNDNNIIFGYTLQDISSMGMNGNDTNESRLRGCGGVFGGETKTERLSRIEHDDFKKALQAELDQASRWFQTCWIELQSSAAFTESNDETEEENTILKLYGFAVVNICVLRQLLLRYNAHVRMYDGSMFLSEYEILQPPQSGNESSSLMVSEAEYERATDDFSLKTVVPSLLASLEPLQDRMMTLPSYWMDDSSVLKNVHQGGTPSSAKPAGTDPSSSTFRARADELEALLDKTSWKQQTRQSPNKTERILQTIRYFYTMGTAQMGISMEPRFLFSQVRGFKKEMKALALWRERPLDVADGIAYGDEGDEAIGAGMDPANVWPLVLNLISCYLFMMNNYIIEPSSAYYANALGSSDALSGIMMGMAPWFALTSAVGYSIWTNTSYKQPILFSGVLMVVGNTLYGAAYSQQSMVMCLVGRGISGFGAPRIINRRYVADATPFSLRTMSSAAFALTTALGAASGPGFAILLDMVPEFEFSLPFLGVQTFNGMTGPGFFMAVFWFFFTVLIVLTFREPNRSGLEELRQREAAAAKKKAAEDDASAALRESFDGEGDRSFRDGAVTDDDDDDASSVGSLSVGSAMDESGVSKHSPLYCVRNMTRATALCMALIFMKRIALESIVGSTSVITKNRYAWSIRNVGVLHLVNGIIVIPVSIFAGWLSQYREDRYLAMWFMGITSLGLLAMVDLTDLVDTETSDSYNDHIPLSVGPVQYIAGSLVAFSGIEACESFVASLMSKCVPSALAVGTFNSGLLATLVGTGGRAVGDLFITAMGLISIRNLLNLLIIPGLALMILSMFLLWRNYTIVAV</sequence>
<name>A0A448ZF54_9STRA</name>
<evidence type="ECO:0000256" key="3">
    <source>
        <dbReference type="ARBA" id="ARBA00022989"/>
    </source>
</evidence>
<accession>A0A448ZF54</accession>
<dbReference type="GO" id="GO:0022857">
    <property type="term" value="F:transmembrane transporter activity"/>
    <property type="evidence" value="ECO:0007669"/>
    <property type="project" value="InterPro"/>
</dbReference>
<evidence type="ECO:0000256" key="5">
    <source>
        <dbReference type="SAM" id="MobiDB-lite"/>
    </source>
</evidence>
<feature type="region of interest" description="Disordered" evidence="5">
    <location>
        <begin position="269"/>
        <end position="289"/>
    </location>
</feature>
<feature type="region of interest" description="Disordered" evidence="5">
    <location>
        <begin position="613"/>
        <end position="654"/>
    </location>
</feature>
<organism evidence="7 8">
    <name type="scientific">Pseudo-nitzschia multistriata</name>
    <dbReference type="NCBI Taxonomy" id="183589"/>
    <lineage>
        <taxon>Eukaryota</taxon>
        <taxon>Sar</taxon>
        <taxon>Stramenopiles</taxon>
        <taxon>Ochrophyta</taxon>
        <taxon>Bacillariophyta</taxon>
        <taxon>Bacillariophyceae</taxon>
        <taxon>Bacillariophycidae</taxon>
        <taxon>Bacillariales</taxon>
        <taxon>Bacillariaceae</taxon>
        <taxon>Pseudo-nitzschia</taxon>
    </lineage>
</organism>
<dbReference type="AlphaFoldDB" id="A0A448ZF54"/>
<protein>
    <recommendedName>
        <fullName evidence="9">SPX domain-containing protein</fullName>
    </recommendedName>
</protein>
<comment type="subcellular location">
    <subcellularLocation>
        <location evidence="1">Membrane</location>
        <topology evidence="1">Multi-pass membrane protein</topology>
    </subcellularLocation>
</comment>
<keyword evidence="3 6" id="KW-1133">Transmembrane helix</keyword>
<dbReference type="SUPFAM" id="SSF103473">
    <property type="entry name" value="MFS general substrate transporter"/>
    <property type="match status" value="1"/>
</dbReference>
<dbReference type="PANTHER" id="PTHR23510:SF64">
    <property type="entry name" value="INNER MEMBRANE TRANSPORT PROTEIN YAJR"/>
    <property type="match status" value="1"/>
</dbReference>
<dbReference type="InterPro" id="IPR036259">
    <property type="entry name" value="MFS_trans_sf"/>
</dbReference>
<feature type="transmembrane region" description="Helical" evidence="6">
    <location>
        <begin position="848"/>
        <end position="868"/>
    </location>
</feature>
<evidence type="ECO:0000313" key="7">
    <source>
        <dbReference type="EMBL" id="VEU40672.1"/>
    </source>
</evidence>